<protein>
    <recommendedName>
        <fullName evidence="2">Fido domain-containing protein</fullName>
    </recommendedName>
</protein>
<dbReference type="InterPro" id="IPR040198">
    <property type="entry name" value="Fido_containing"/>
</dbReference>
<feature type="site" description="Important for autoinhibition of adenylyltransferase activity" evidence="1">
    <location>
        <position position="34"/>
    </location>
</feature>
<evidence type="ECO:0000256" key="1">
    <source>
        <dbReference type="PIRSR" id="PIRSR640198-3"/>
    </source>
</evidence>
<feature type="domain" description="Fido" evidence="2">
    <location>
        <begin position="86"/>
        <end position="215"/>
    </location>
</feature>
<dbReference type="PANTHER" id="PTHR13504">
    <property type="entry name" value="FIDO DOMAIN-CONTAINING PROTEIN DDB_G0283145"/>
    <property type="match status" value="1"/>
</dbReference>
<dbReference type="PROSITE" id="PS51459">
    <property type="entry name" value="FIDO"/>
    <property type="match status" value="1"/>
</dbReference>
<sequence length="223" mass="24963">MTKFPDKIVLNRATNIRYARQNFTNLVHTSARFEGVNTTLSQTQTIIDGMAVSDVSLADINVIVDLKRAWQFVTETAEPVTLAFAQKVNRIVAAHDSLAPGEFRTGRGAVTLGLDEQFIPELVDETKENQFLHELFNADISTTDKALTLMFHLMRGQLFWDGNKRTATLVANKVMIDDGAGLINVPLDHWEEYNNQIASFYHTGELGPIKAWAYDIAVQVPQI</sequence>
<evidence type="ECO:0000259" key="2">
    <source>
        <dbReference type="PROSITE" id="PS51459"/>
    </source>
</evidence>
<dbReference type="Proteomes" id="UP000050909">
    <property type="component" value="Unassembled WGS sequence"/>
</dbReference>
<dbReference type="PATRIC" id="fig|1423722.3.peg.997"/>
<evidence type="ECO:0000313" key="3">
    <source>
        <dbReference type="EMBL" id="KRK38201.1"/>
    </source>
</evidence>
<dbReference type="InterPro" id="IPR003812">
    <property type="entry name" value="Fido"/>
</dbReference>
<dbReference type="Gene3D" id="1.10.3290.10">
    <property type="entry name" value="Fido-like domain"/>
    <property type="match status" value="1"/>
</dbReference>
<dbReference type="Pfam" id="PF02661">
    <property type="entry name" value="Fic"/>
    <property type="match status" value="1"/>
</dbReference>
<dbReference type="EMBL" id="AZCV01000002">
    <property type="protein sequence ID" value="KRK38201.1"/>
    <property type="molecule type" value="Genomic_DNA"/>
</dbReference>
<dbReference type="AlphaFoldDB" id="A0A0R1GWT0"/>
<organism evidence="3 4">
    <name type="scientific">Amylolactobacillus amylotrophicus DSM 20534</name>
    <dbReference type="NCBI Taxonomy" id="1423722"/>
    <lineage>
        <taxon>Bacteria</taxon>
        <taxon>Bacillati</taxon>
        <taxon>Bacillota</taxon>
        <taxon>Bacilli</taxon>
        <taxon>Lactobacillales</taxon>
        <taxon>Lactobacillaceae</taxon>
        <taxon>Amylolactobacillus</taxon>
    </lineage>
</organism>
<gene>
    <name evidence="3" type="ORF">FC62_GL000980</name>
</gene>
<dbReference type="SUPFAM" id="SSF140931">
    <property type="entry name" value="Fic-like"/>
    <property type="match status" value="1"/>
</dbReference>
<dbReference type="RefSeq" id="WP_054746161.1">
    <property type="nucleotide sequence ID" value="NZ_AZCV01000002.1"/>
</dbReference>
<keyword evidence="4" id="KW-1185">Reference proteome</keyword>
<accession>A0A0R1GWT0</accession>
<proteinExistence type="predicted"/>
<name>A0A0R1GWT0_9LACO</name>
<comment type="caution">
    <text evidence="3">The sequence shown here is derived from an EMBL/GenBank/DDBJ whole genome shotgun (WGS) entry which is preliminary data.</text>
</comment>
<dbReference type="PANTHER" id="PTHR13504:SF38">
    <property type="entry name" value="FIDO DOMAIN-CONTAINING PROTEIN"/>
    <property type="match status" value="1"/>
</dbReference>
<dbReference type="InterPro" id="IPR036597">
    <property type="entry name" value="Fido-like_dom_sf"/>
</dbReference>
<reference evidence="3 4" key="1">
    <citation type="journal article" date="2015" name="Genome Announc.">
        <title>Expanding the biotechnology potential of lactobacilli through comparative genomics of 213 strains and associated genera.</title>
        <authorList>
            <person name="Sun Z."/>
            <person name="Harris H.M."/>
            <person name="McCann A."/>
            <person name="Guo C."/>
            <person name="Argimon S."/>
            <person name="Zhang W."/>
            <person name="Yang X."/>
            <person name="Jeffery I.B."/>
            <person name="Cooney J.C."/>
            <person name="Kagawa T.F."/>
            <person name="Liu W."/>
            <person name="Song Y."/>
            <person name="Salvetti E."/>
            <person name="Wrobel A."/>
            <person name="Rasinkangas P."/>
            <person name="Parkhill J."/>
            <person name="Rea M.C."/>
            <person name="O'Sullivan O."/>
            <person name="Ritari J."/>
            <person name="Douillard F.P."/>
            <person name="Paul Ross R."/>
            <person name="Yang R."/>
            <person name="Briner A.E."/>
            <person name="Felis G.E."/>
            <person name="de Vos W.M."/>
            <person name="Barrangou R."/>
            <person name="Klaenhammer T.R."/>
            <person name="Caufield P.W."/>
            <person name="Cui Y."/>
            <person name="Zhang H."/>
            <person name="O'Toole P.W."/>
        </authorList>
    </citation>
    <scope>NUCLEOTIDE SEQUENCE [LARGE SCALE GENOMIC DNA]</scope>
    <source>
        <strain evidence="3 4">DSM 20534</strain>
    </source>
</reference>
<evidence type="ECO:0000313" key="4">
    <source>
        <dbReference type="Proteomes" id="UP000050909"/>
    </source>
</evidence>